<organism evidence="3 4">
    <name type="scientific">Hyaloscypha bicolor E</name>
    <dbReference type="NCBI Taxonomy" id="1095630"/>
    <lineage>
        <taxon>Eukaryota</taxon>
        <taxon>Fungi</taxon>
        <taxon>Dikarya</taxon>
        <taxon>Ascomycota</taxon>
        <taxon>Pezizomycotina</taxon>
        <taxon>Leotiomycetes</taxon>
        <taxon>Helotiales</taxon>
        <taxon>Hyaloscyphaceae</taxon>
        <taxon>Hyaloscypha</taxon>
        <taxon>Hyaloscypha bicolor</taxon>
    </lineage>
</organism>
<dbReference type="RefSeq" id="XP_024729372.1">
    <property type="nucleotide sequence ID" value="XM_024875964.1"/>
</dbReference>
<keyword evidence="4" id="KW-1185">Reference proteome</keyword>
<evidence type="ECO:0000256" key="1">
    <source>
        <dbReference type="ARBA" id="ARBA00023242"/>
    </source>
</evidence>
<dbReference type="GO" id="GO:0003700">
    <property type="term" value="F:DNA-binding transcription factor activity"/>
    <property type="evidence" value="ECO:0007669"/>
    <property type="project" value="InterPro"/>
</dbReference>
<dbReference type="InParanoid" id="A0A2J6SNZ7"/>
<feature type="domain" description="Xylanolytic transcriptional activator regulatory" evidence="2">
    <location>
        <begin position="74"/>
        <end position="307"/>
    </location>
</feature>
<gene>
    <name evidence="3" type="ORF">K444DRAFT_543397</name>
</gene>
<evidence type="ECO:0000259" key="2">
    <source>
        <dbReference type="Pfam" id="PF04082"/>
    </source>
</evidence>
<dbReference type="InterPro" id="IPR007219">
    <property type="entry name" value="XnlR_reg_dom"/>
</dbReference>
<proteinExistence type="predicted"/>
<dbReference type="PANTHER" id="PTHR46910">
    <property type="entry name" value="TRANSCRIPTION FACTOR PDR1"/>
    <property type="match status" value="1"/>
</dbReference>
<feature type="non-terminal residue" evidence="3">
    <location>
        <position position="1"/>
    </location>
</feature>
<name>A0A2J6SNZ7_9HELO</name>
<dbReference type="GO" id="GO:0003677">
    <property type="term" value="F:DNA binding"/>
    <property type="evidence" value="ECO:0007669"/>
    <property type="project" value="InterPro"/>
</dbReference>
<keyword evidence="1" id="KW-0539">Nucleus</keyword>
<dbReference type="OrthoDB" id="39175at2759"/>
<dbReference type="GeneID" id="36584043"/>
<dbReference type="EMBL" id="KZ613904">
    <property type="protein sequence ID" value="PMD52468.1"/>
    <property type="molecule type" value="Genomic_DNA"/>
</dbReference>
<accession>A0A2J6SNZ7</accession>
<protein>
    <recommendedName>
        <fullName evidence="2">Xylanolytic transcriptional activator regulatory domain-containing protein</fullName>
    </recommendedName>
</protein>
<dbReference type="PANTHER" id="PTHR46910:SF25">
    <property type="entry name" value="ABC-TRANSPORTER-REGULATING TRANSCRIPTION FACTOR"/>
    <property type="match status" value="1"/>
</dbReference>
<dbReference type="InterPro" id="IPR050987">
    <property type="entry name" value="AtrR-like"/>
</dbReference>
<dbReference type="Proteomes" id="UP000235371">
    <property type="component" value="Unassembled WGS sequence"/>
</dbReference>
<dbReference type="CDD" id="cd12148">
    <property type="entry name" value="fungal_TF_MHR"/>
    <property type="match status" value="1"/>
</dbReference>
<dbReference type="AlphaFoldDB" id="A0A2J6SNZ7"/>
<dbReference type="GO" id="GO:0006351">
    <property type="term" value="P:DNA-templated transcription"/>
    <property type="evidence" value="ECO:0007669"/>
    <property type="project" value="InterPro"/>
</dbReference>
<evidence type="ECO:0000313" key="3">
    <source>
        <dbReference type="EMBL" id="PMD52468.1"/>
    </source>
</evidence>
<dbReference type="GO" id="GO:0008270">
    <property type="term" value="F:zinc ion binding"/>
    <property type="evidence" value="ECO:0007669"/>
    <property type="project" value="InterPro"/>
</dbReference>
<dbReference type="Pfam" id="PF04082">
    <property type="entry name" value="Fungal_trans"/>
    <property type="match status" value="1"/>
</dbReference>
<sequence length="527" mass="59220">PDPLLSICSPDGIAWVSERCAASDFGNCAKMLMIDICGRRRPGPKSPEDREPEPDEATAWKYCKAYIEETLESVMGIVHRPAFEARLRTHFMQGALANDDPGWYALRNAVYASGCRAEYSKVCHLVGFEEAQERGWRYFENALSVQAQLLYGQTEITAVQALIAMCFFTEGLGNPILEYLLCSNALLLAQAKGLHRRSTSPSNDPQEHHRNWLFWAIYCYSTHLSCLWGYTPRPQVINDDCITCEVPTVAGEGGTINIQIFTHIIQLCRISSTIVRKITALKNLPQTPEEAISTISKLHSQLTAWRDSLPSSIQPDTPIDPSQLPHGYHIHHLMFLHYTYYGSVIFLHSTFAYPWNGSLGSCQDSNVSEQVITSTNIIISAARNMILATRYINVNASLPGWYSDYYYPLVGFMNAFFYVINFPNLPLTQSDIALMDMIVGHFGHLGFLSAQEMAFSFPRKIVMLASTTVRKAQQQARVHRPMEESLPDVEGRTESSSVDLFSDVCSLVNISPFSVENYFSSQLSIIY</sequence>
<reference evidence="3 4" key="1">
    <citation type="submission" date="2016-04" db="EMBL/GenBank/DDBJ databases">
        <title>A degradative enzymes factory behind the ericoid mycorrhizal symbiosis.</title>
        <authorList>
            <consortium name="DOE Joint Genome Institute"/>
            <person name="Martino E."/>
            <person name="Morin E."/>
            <person name="Grelet G."/>
            <person name="Kuo A."/>
            <person name="Kohler A."/>
            <person name="Daghino S."/>
            <person name="Barry K."/>
            <person name="Choi C."/>
            <person name="Cichocki N."/>
            <person name="Clum A."/>
            <person name="Copeland A."/>
            <person name="Hainaut M."/>
            <person name="Haridas S."/>
            <person name="Labutti K."/>
            <person name="Lindquist E."/>
            <person name="Lipzen A."/>
            <person name="Khouja H.-R."/>
            <person name="Murat C."/>
            <person name="Ohm R."/>
            <person name="Olson A."/>
            <person name="Spatafora J."/>
            <person name="Veneault-Fourrey C."/>
            <person name="Henrissat B."/>
            <person name="Grigoriev I."/>
            <person name="Martin F."/>
            <person name="Perotto S."/>
        </authorList>
    </citation>
    <scope>NUCLEOTIDE SEQUENCE [LARGE SCALE GENOMIC DNA]</scope>
    <source>
        <strain evidence="3 4">E</strain>
    </source>
</reference>
<evidence type="ECO:0000313" key="4">
    <source>
        <dbReference type="Proteomes" id="UP000235371"/>
    </source>
</evidence>